<dbReference type="Gene3D" id="3.40.50.620">
    <property type="entry name" value="HUPs"/>
    <property type="match status" value="1"/>
</dbReference>
<dbReference type="Proteomes" id="UP000440004">
    <property type="component" value="Unassembled WGS sequence"/>
</dbReference>
<feature type="site" description="Important for beta-aspartyl-AMP intermediate formation" evidence="11">
    <location>
        <position position="362"/>
    </location>
</feature>
<feature type="domain" description="Glutamine amidotransferase type-2" evidence="12">
    <location>
        <begin position="2"/>
        <end position="213"/>
    </location>
</feature>
<keyword evidence="5 10" id="KW-0067">ATP-binding</keyword>
<comment type="pathway">
    <text evidence="1">Amino-acid biosynthesis; L-asparagine biosynthesis; L-asparagine from L-aspartate (L-Gln route): step 1/1.</text>
</comment>
<name>A0A6A7K4M6_9FIRM</name>
<dbReference type="GO" id="GO:0006529">
    <property type="term" value="P:asparagine biosynthetic process"/>
    <property type="evidence" value="ECO:0007669"/>
    <property type="project" value="UniProtKB-KW"/>
</dbReference>
<evidence type="ECO:0000256" key="1">
    <source>
        <dbReference type="ARBA" id="ARBA00005187"/>
    </source>
</evidence>
<evidence type="ECO:0000256" key="5">
    <source>
        <dbReference type="ARBA" id="ARBA00022840"/>
    </source>
</evidence>
<keyword evidence="7 9" id="KW-0315">Glutamine amidotransferase</keyword>
<dbReference type="PIRSF" id="PIRSF001589">
    <property type="entry name" value="Asn_synthetase_glu-h"/>
    <property type="match status" value="1"/>
</dbReference>
<dbReference type="InterPro" id="IPR033738">
    <property type="entry name" value="AsnB_N"/>
</dbReference>
<dbReference type="InterPro" id="IPR029055">
    <property type="entry name" value="Ntn_hydrolases_N"/>
</dbReference>
<evidence type="ECO:0000256" key="2">
    <source>
        <dbReference type="ARBA" id="ARBA00005752"/>
    </source>
</evidence>
<dbReference type="SUPFAM" id="SSF56235">
    <property type="entry name" value="N-terminal nucleophile aminohydrolases (Ntn hydrolases)"/>
    <property type="match status" value="1"/>
</dbReference>
<dbReference type="Pfam" id="PF00733">
    <property type="entry name" value="Asn_synthase"/>
    <property type="match status" value="1"/>
</dbReference>
<accession>A0A6A7K4M6</accession>
<keyword evidence="6 9" id="KW-0061">Asparagine biosynthesis</keyword>
<dbReference type="SUPFAM" id="SSF52402">
    <property type="entry name" value="Adenine nucleotide alpha hydrolases-like"/>
    <property type="match status" value="1"/>
</dbReference>
<evidence type="ECO:0000256" key="8">
    <source>
        <dbReference type="ARBA" id="ARBA00048741"/>
    </source>
</evidence>
<keyword evidence="9" id="KW-0028">Amino-acid biosynthesis</keyword>
<feature type="active site" description="For GATase activity" evidence="9">
    <location>
        <position position="2"/>
    </location>
</feature>
<dbReference type="Gene3D" id="3.60.20.10">
    <property type="entry name" value="Glutamine Phosphoribosylpyrophosphate, subunit 1, domain 1"/>
    <property type="match status" value="1"/>
</dbReference>
<evidence type="ECO:0000256" key="3">
    <source>
        <dbReference type="ARBA" id="ARBA00012737"/>
    </source>
</evidence>
<evidence type="ECO:0000313" key="14">
    <source>
        <dbReference type="Proteomes" id="UP000440004"/>
    </source>
</evidence>
<evidence type="ECO:0000256" key="10">
    <source>
        <dbReference type="PIRSR" id="PIRSR001589-2"/>
    </source>
</evidence>
<dbReference type="EC" id="6.3.5.4" evidence="3"/>
<comment type="caution">
    <text evidence="13">The sequence shown here is derived from an EMBL/GenBank/DDBJ whole genome shotgun (WGS) entry which is preliminary data.</text>
</comment>
<evidence type="ECO:0000256" key="7">
    <source>
        <dbReference type="ARBA" id="ARBA00022962"/>
    </source>
</evidence>
<feature type="binding site" evidence="10">
    <location>
        <begin position="360"/>
        <end position="361"/>
    </location>
    <ligand>
        <name>ATP</name>
        <dbReference type="ChEBI" id="CHEBI:30616"/>
    </ligand>
</feature>
<dbReference type="AlphaFoldDB" id="A0A6A7K4M6"/>
<feature type="binding site" evidence="10">
    <location>
        <position position="287"/>
    </location>
    <ligand>
        <name>ATP</name>
        <dbReference type="ChEBI" id="CHEBI:30616"/>
    </ligand>
</feature>
<reference evidence="13 14" key="1">
    <citation type="submission" date="2019-10" db="EMBL/GenBank/DDBJ databases">
        <title>Alkalibaculum tamaniensis sp.nov., a new alkaliphilic acetogen, isolated on methoxylated aromatics from a mud volcano.</title>
        <authorList>
            <person name="Khomyakova M.A."/>
            <person name="Merkel A.Y."/>
            <person name="Bonch-Osmolovskaya E.A."/>
            <person name="Slobodkin A.I."/>
        </authorList>
    </citation>
    <scope>NUCLEOTIDE SEQUENCE [LARGE SCALE GENOMIC DNA]</scope>
    <source>
        <strain evidence="13 14">M08DMB</strain>
    </source>
</reference>
<dbReference type="Pfam" id="PF13537">
    <property type="entry name" value="GATase_7"/>
    <property type="match status" value="1"/>
</dbReference>
<dbReference type="EMBL" id="WHNX01000002">
    <property type="protein sequence ID" value="MPW24416.1"/>
    <property type="molecule type" value="Genomic_DNA"/>
</dbReference>
<organism evidence="13 14">
    <name type="scientific">Alkalibaculum sporogenes</name>
    <dbReference type="NCBI Taxonomy" id="2655001"/>
    <lineage>
        <taxon>Bacteria</taxon>
        <taxon>Bacillati</taxon>
        <taxon>Bacillota</taxon>
        <taxon>Clostridia</taxon>
        <taxon>Eubacteriales</taxon>
        <taxon>Eubacteriaceae</taxon>
        <taxon>Alkalibaculum</taxon>
    </lineage>
</organism>
<dbReference type="NCBIfam" id="TIGR01536">
    <property type="entry name" value="asn_synth_AEB"/>
    <property type="match status" value="1"/>
</dbReference>
<evidence type="ECO:0000256" key="9">
    <source>
        <dbReference type="PIRSR" id="PIRSR001589-1"/>
    </source>
</evidence>
<evidence type="ECO:0000256" key="6">
    <source>
        <dbReference type="ARBA" id="ARBA00022888"/>
    </source>
</evidence>
<dbReference type="CDD" id="cd00712">
    <property type="entry name" value="AsnB"/>
    <property type="match status" value="1"/>
</dbReference>
<dbReference type="InterPro" id="IPR001962">
    <property type="entry name" value="Asn_synthase"/>
</dbReference>
<sequence>MCGFVSIVTDETYNLSISSTLNKMTEIIKHRGPDECRTWEDDHIYLGFQRLSIIDLEKGHQPFSFDGGDYHIVFNGEIYNYIELRQKLIDMGIVLTTKSDTEVIIALYKEVGSQVVEYLRGMFSFVIWNKKANTLFGARDPFGIKPFYYIEENDRLYCASEKKSLMLIDGVSFEIDQESLHHYLTFQYVPEPKTLLNPISILKPGHTIEKKLGEKCIINEYANMQFKLTKDSTAAKIKIIRETLEDSVSMHMRSDVPVGTFLSGGIDSTIIAALAKEINPDIKAFTVGFERDGYSEIPLAQETASQMNLNHFCKIITPEEFMNELPKITWHMDGPVADPAAIPLYFVAREAKKHVKVVLSGEGADEIFGGYNIYREPNSLRIFDYMPNSIKKILKNAFSRLSEGTKGKSFVYRGCTPLVERYFGNAHIFNEQEKEFILQVYNPNFSSDLITKPFYREAELYDDITKMQYIDMHTWLRGDILVKADRMTMANSLEARVPFLDKEVIKIGSQLTVNEKIRNKTTKYLLREAFKDTIPEPTKNRVKLGFPVPIKHWLKSEMYDWAKTIIKESDTNQYINKENSLNMLEKHRKGEIDYSRRLWTIIIFMLWHQIFVEQKYNFNVNTIDFKPKLQGKKVS</sequence>
<dbReference type="GO" id="GO:0005524">
    <property type="term" value="F:ATP binding"/>
    <property type="evidence" value="ECO:0007669"/>
    <property type="project" value="UniProtKB-KW"/>
</dbReference>
<comment type="catalytic activity">
    <reaction evidence="8">
        <text>L-aspartate + L-glutamine + ATP + H2O = L-asparagine + L-glutamate + AMP + diphosphate + H(+)</text>
        <dbReference type="Rhea" id="RHEA:12228"/>
        <dbReference type="ChEBI" id="CHEBI:15377"/>
        <dbReference type="ChEBI" id="CHEBI:15378"/>
        <dbReference type="ChEBI" id="CHEBI:29985"/>
        <dbReference type="ChEBI" id="CHEBI:29991"/>
        <dbReference type="ChEBI" id="CHEBI:30616"/>
        <dbReference type="ChEBI" id="CHEBI:33019"/>
        <dbReference type="ChEBI" id="CHEBI:58048"/>
        <dbReference type="ChEBI" id="CHEBI:58359"/>
        <dbReference type="ChEBI" id="CHEBI:456215"/>
        <dbReference type="EC" id="6.3.5.4"/>
    </reaction>
</comment>
<evidence type="ECO:0000256" key="4">
    <source>
        <dbReference type="ARBA" id="ARBA00022741"/>
    </source>
</evidence>
<dbReference type="PANTHER" id="PTHR43284">
    <property type="entry name" value="ASPARAGINE SYNTHETASE (GLUTAMINE-HYDROLYZING)"/>
    <property type="match status" value="1"/>
</dbReference>
<dbReference type="InterPro" id="IPR051786">
    <property type="entry name" value="ASN_synthetase/amidase"/>
</dbReference>
<keyword evidence="4 10" id="KW-0547">Nucleotide-binding</keyword>
<dbReference type="InterPro" id="IPR017932">
    <property type="entry name" value="GATase_2_dom"/>
</dbReference>
<evidence type="ECO:0000313" key="13">
    <source>
        <dbReference type="EMBL" id="MPW24416.1"/>
    </source>
</evidence>
<proteinExistence type="inferred from homology"/>
<evidence type="ECO:0000259" key="12">
    <source>
        <dbReference type="PROSITE" id="PS51278"/>
    </source>
</evidence>
<keyword evidence="13" id="KW-0436">Ligase</keyword>
<feature type="binding site" evidence="10">
    <location>
        <position position="100"/>
    </location>
    <ligand>
        <name>L-glutamine</name>
        <dbReference type="ChEBI" id="CHEBI:58359"/>
    </ligand>
</feature>
<gene>
    <name evidence="13" type="primary">asnB</name>
    <name evidence="13" type="ORF">GC105_01240</name>
</gene>
<protein>
    <recommendedName>
        <fullName evidence="3">asparagine synthase (glutamine-hydrolyzing)</fullName>
        <ecNumber evidence="3">6.3.5.4</ecNumber>
    </recommendedName>
</protein>
<comment type="similarity">
    <text evidence="2">Belongs to the asparagine synthetase family.</text>
</comment>
<dbReference type="RefSeq" id="WP_152800875.1">
    <property type="nucleotide sequence ID" value="NZ_WHNX01000002.1"/>
</dbReference>
<dbReference type="PANTHER" id="PTHR43284:SF1">
    <property type="entry name" value="ASPARAGINE SYNTHETASE"/>
    <property type="match status" value="1"/>
</dbReference>
<dbReference type="InterPro" id="IPR006426">
    <property type="entry name" value="Asn_synth_AEB"/>
</dbReference>
<dbReference type="PROSITE" id="PS51278">
    <property type="entry name" value="GATASE_TYPE_2"/>
    <property type="match status" value="1"/>
</dbReference>
<dbReference type="InterPro" id="IPR014729">
    <property type="entry name" value="Rossmann-like_a/b/a_fold"/>
</dbReference>
<evidence type="ECO:0000256" key="11">
    <source>
        <dbReference type="PIRSR" id="PIRSR001589-3"/>
    </source>
</evidence>
<keyword evidence="14" id="KW-1185">Reference proteome</keyword>
<dbReference type="CDD" id="cd01991">
    <property type="entry name" value="Asn_synthase_B_C"/>
    <property type="match status" value="1"/>
</dbReference>
<dbReference type="GO" id="GO:0004066">
    <property type="term" value="F:asparagine synthase (glutamine-hydrolyzing) activity"/>
    <property type="evidence" value="ECO:0007669"/>
    <property type="project" value="UniProtKB-EC"/>
</dbReference>
<dbReference type="GO" id="GO:0005829">
    <property type="term" value="C:cytosol"/>
    <property type="evidence" value="ECO:0007669"/>
    <property type="project" value="TreeGrafter"/>
</dbReference>